<keyword evidence="6" id="KW-0012">Acyltransferase</keyword>
<feature type="domain" description="Palmitoyltransferase DHHC" evidence="9">
    <location>
        <begin position="450"/>
        <end position="573"/>
    </location>
</feature>
<feature type="transmembrane region" description="Helical" evidence="8">
    <location>
        <begin position="534"/>
        <end position="555"/>
    </location>
</feature>
<evidence type="ECO:0000256" key="6">
    <source>
        <dbReference type="ARBA" id="ARBA00023315"/>
    </source>
</evidence>
<feature type="region of interest" description="Disordered" evidence="7">
    <location>
        <begin position="633"/>
        <end position="668"/>
    </location>
</feature>
<accession>A0A1I8H256</accession>
<evidence type="ECO:0000256" key="8">
    <source>
        <dbReference type="SAM" id="Phobius"/>
    </source>
</evidence>
<feature type="transmembrane region" description="Helical" evidence="8">
    <location>
        <begin position="25"/>
        <end position="51"/>
    </location>
</feature>
<feature type="compositionally biased region" description="Basic residues" evidence="7">
    <location>
        <begin position="116"/>
        <end position="129"/>
    </location>
</feature>
<dbReference type="PANTHER" id="PTHR12246">
    <property type="entry name" value="PALMITOYLTRANSFERASE ZDHHC16"/>
    <property type="match status" value="1"/>
</dbReference>
<feature type="compositionally biased region" description="Polar residues" evidence="7">
    <location>
        <begin position="134"/>
        <end position="154"/>
    </location>
</feature>
<evidence type="ECO:0000313" key="10">
    <source>
        <dbReference type="Proteomes" id="UP000095280"/>
    </source>
</evidence>
<organism evidence="10 11">
    <name type="scientific">Macrostomum lignano</name>
    <dbReference type="NCBI Taxonomy" id="282301"/>
    <lineage>
        <taxon>Eukaryota</taxon>
        <taxon>Metazoa</taxon>
        <taxon>Spiralia</taxon>
        <taxon>Lophotrochozoa</taxon>
        <taxon>Platyhelminthes</taxon>
        <taxon>Rhabditophora</taxon>
        <taxon>Macrostomorpha</taxon>
        <taxon>Macrostomida</taxon>
        <taxon>Macrostomidae</taxon>
        <taxon>Macrostomum</taxon>
    </lineage>
</organism>
<dbReference type="Proteomes" id="UP000095280">
    <property type="component" value="Unplaced"/>
</dbReference>
<feature type="compositionally biased region" description="Basic residues" evidence="7">
    <location>
        <begin position="158"/>
        <end position="169"/>
    </location>
</feature>
<keyword evidence="3 8" id="KW-0812">Transmembrane</keyword>
<evidence type="ECO:0000256" key="3">
    <source>
        <dbReference type="ARBA" id="ARBA00022692"/>
    </source>
</evidence>
<dbReference type="PROSITE" id="PS50216">
    <property type="entry name" value="DHHC"/>
    <property type="match status" value="1"/>
</dbReference>
<keyword evidence="4 8" id="KW-1133">Transmembrane helix</keyword>
<evidence type="ECO:0000256" key="5">
    <source>
        <dbReference type="ARBA" id="ARBA00023136"/>
    </source>
</evidence>
<dbReference type="WBParaSite" id="maker-uti_cns_0004000-snap-gene-0.2-mRNA-1">
    <property type="protein sequence ID" value="maker-uti_cns_0004000-snap-gene-0.2-mRNA-1"/>
    <property type="gene ID" value="maker-uti_cns_0004000-snap-gene-0.2"/>
</dbReference>
<evidence type="ECO:0000256" key="7">
    <source>
        <dbReference type="SAM" id="MobiDB-lite"/>
    </source>
</evidence>
<protein>
    <submittedName>
        <fullName evidence="11">DHHC domain-containing protein</fullName>
    </submittedName>
</protein>
<keyword evidence="10" id="KW-1185">Reference proteome</keyword>
<dbReference type="Pfam" id="PF01529">
    <property type="entry name" value="DHHC"/>
    <property type="match status" value="1"/>
</dbReference>
<name>A0A1I8H256_9PLAT</name>
<feature type="compositionally biased region" description="Low complexity" evidence="7">
    <location>
        <begin position="85"/>
        <end position="101"/>
    </location>
</feature>
<evidence type="ECO:0000256" key="4">
    <source>
        <dbReference type="ARBA" id="ARBA00022989"/>
    </source>
</evidence>
<keyword evidence="5 8" id="KW-0472">Membrane</keyword>
<feature type="region of interest" description="Disordered" evidence="7">
    <location>
        <begin position="57"/>
        <end position="209"/>
    </location>
</feature>
<keyword evidence="2" id="KW-0808">Transferase</keyword>
<proteinExistence type="predicted"/>
<evidence type="ECO:0000313" key="11">
    <source>
        <dbReference type="WBParaSite" id="maker-uti_cns_0004000-snap-gene-0.2-mRNA-1"/>
    </source>
</evidence>
<evidence type="ECO:0000259" key="9">
    <source>
        <dbReference type="Pfam" id="PF01529"/>
    </source>
</evidence>
<feature type="transmembrane region" description="Helical" evidence="8">
    <location>
        <begin position="497"/>
        <end position="514"/>
    </location>
</feature>
<dbReference type="GO" id="GO:0016020">
    <property type="term" value="C:membrane"/>
    <property type="evidence" value="ECO:0007669"/>
    <property type="project" value="UniProtKB-SubCell"/>
</dbReference>
<comment type="subcellular location">
    <subcellularLocation>
        <location evidence="1">Membrane</location>
        <topology evidence="1">Multi-pass membrane protein</topology>
    </subcellularLocation>
</comment>
<sequence length="1031" mass="112192">RYCQHLRQQQQHHGCPPGDYRPPTFFGTVAACGFFAMSMGFTLSICSFIVFSTSGAQQPRGASTRAPAPGAPAPGPGAPAPGAPAPGAHQHQGRQHQGAPAPGAPAPGAPAPGRQHQGRQHQGRQHQGRQHQGASTRGASTRGASTRGASTRGAQHQGRQHQGRQHQGRSTRGASTRGASTRGASTRGASTRGASTSTRGASTRGASTRLWVESDGNQLEVMEVIEVIEVMSDGMRFWASALGRGGLALLGLGSLLLTVSVLHHCCKPDTRKLVSERTHPLTTKVQHVFDNKNKCVLANNGKDVLENNIKDVLDNNSKDVLDNNSKDVLDNKMSRLSASSGRHRVNDQLVDCDSQEQLNLDDRLLAQVPSAVDPEDASALEAAANADELKSQRQGLLAMDISNAWAQFLLSNAEFLEHQSNSEEPSRQRDQLLRIIADKHLPVFTRGMQNSIRVCQICQLIKPDRAHHCATCGICLLKMDHHCPWVNNCVGYHNYKYFVLFLLYGALYCCYTGSGSAKYFVDFWMEGVSDIQAFRFHVLFLFFAAWMFCISLLALGGYHLHLAMSNLTTLESFRAPVLAGTGGPDKRAYNVGAARNFCQVFGNTCYLWFLPVRNWQTDGINWQHRASYSPGQQSYASMESGHADSPSRTPVEKQQLVPTSTSGRADQSGQVRLQAGHFCVERLQRDLLLLLLLLLLLVLVRQIRRGHGCLMVNGGRRYYGGGLRVLTSRLAGVTSCPALSGENSRMPAPELQPMAAAAAAAEEAAGSGGGDGTGQLLVPQVEGDLHIPIKIVRKRWVHIEGLQQVVAMDFVQIAVRQRPDIALGLAHGFELAGHLSEYVVFAEYGEHRVILQDLDAAPVKFERDEEVSRIEDVAPVHQDVPGGHVGGLELERQSPQAAGAGFPEGGAVLQQVAVQVKADVGLQALREALEHQVHVDAVGVGPGVLEVLLQALAQRRAVPLYSRWMMAETLPKMLAYIRLPMSITQMLNTFSMFVLGDTLPKPTEVKLEKVKYSAVMYFDLRLGPEFVSLRL</sequence>
<feature type="compositionally biased region" description="Polar residues" evidence="7">
    <location>
        <begin position="656"/>
        <end position="668"/>
    </location>
</feature>
<dbReference type="InterPro" id="IPR039859">
    <property type="entry name" value="PFA4/ZDH16/20/ERF2-like"/>
</dbReference>
<dbReference type="InterPro" id="IPR001594">
    <property type="entry name" value="Palmitoyltrfase_DHHC"/>
</dbReference>
<dbReference type="GO" id="GO:0016409">
    <property type="term" value="F:palmitoyltransferase activity"/>
    <property type="evidence" value="ECO:0007669"/>
    <property type="project" value="InterPro"/>
</dbReference>
<dbReference type="AlphaFoldDB" id="A0A1I8H256"/>
<evidence type="ECO:0000256" key="2">
    <source>
        <dbReference type="ARBA" id="ARBA00022679"/>
    </source>
</evidence>
<feature type="transmembrane region" description="Helical" evidence="8">
    <location>
        <begin position="687"/>
        <end position="703"/>
    </location>
</feature>
<feature type="compositionally biased region" description="Pro residues" evidence="7">
    <location>
        <begin position="69"/>
        <end position="84"/>
    </location>
</feature>
<feature type="compositionally biased region" description="Polar residues" evidence="7">
    <location>
        <begin position="170"/>
        <end position="206"/>
    </location>
</feature>
<reference evidence="11" key="1">
    <citation type="submission" date="2016-11" db="UniProtKB">
        <authorList>
            <consortium name="WormBaseParasite"/>
        </authorList>
    </citation>
    <scope>IDENTIFICATION</scope>
</reference>
<evidence type="ECO:0000256" key="1">
    <source>
        <dbReference type="ARBA" id="ARBA00004141"/>
    </source>
</evidence>